<feature type="transmembrane region" description="Helical" evidence="1">
    <location>
        <begin position="109"/>
        <end position="134"/>
    </location>
</feature>
<dbReference type="EMBL" id="JAAKZH010000003">
    <property type="protein sequence ID" value="NGO64310.1"/>
    <property type="molecule type" value="Genomic_DNA"/>
</dbReference>
<evidence type="ECO:0000256" key="1">
    <source>
        <dbReference type="SAM" id="Phobius"/>
    </source>
</evidence>
<comment type="caution">
    <text evidence="2">The sequence shown here is derived from an EMBL/GenBank/DDBJ whole genome shotgun (WGS) entry which is preliminary data.</text>
</comment>
<evidence type="ECO:0000313" key="2">
    <source>
        <dbReference type="EMBL" id="NGO64310.1"/>
    </source>
</evidence>
<gene>
    <name evidence="2" type="ORF">G6N76_11570</name>
</gene>
<evidence type="ECO:0000313" key="3">
    <source>
        <dbReference type="Proteomes" id="UP000477849"/>
    </source>
</evidence>
<feature type="transmembrane region" description="Helical" evidence="1">
    <location>
        <begin position="146"/>
        <end position="164"/>
    </location>
</feature>
<proteinExistence type="predicted"/>
<keyword evidence="1" id="KW-1133">Transmembrane helix</keyword>
<organism evidence="2 3">
    <name type="scientific">Rhizobium daejeonense</name>
    <dbReference type="NCBI Taxonomy" id="240521"/>
    <lineage>
        <taxon>Bacteria</taxon>
        <taxon>Pseudomonadati</taxon>
        <taxon>Pseudomonadota</taxon>
        <taxon>Alphaproteobacteria</taxon>
        <taxon>Hyphomicrobiales</taxon>
        <taxon>Rhizobiaceae</taxon>
        <taxon>Rhizobium/Agrobacterium group</taxon>
        <taxon>Rhizobium</taxon>
    </lineage>
</organism>
<dbReference type="RefSeq" id="WP_163905066.1">
    <property type="nucleotide sequence ID" value="NZ_CP048427.1"/>
</dbReference>
<keyword evidence="1" id="KW-0812">Transmembrane</keyword>
<protein>
    <submittedName>
        <fullName evidence="2">Uncharacterized protein</fullName>
    </submittedName>
</protein>
<sequence>MNILSGRESMSVFREVHPENDRDVMVMKCHHQGVTCAIIVDCVLLKCNLWNSRIKECNSDVIGGSWMQWWSSIFMAGAVGGMSPELARMAVRAQSGEFANWLAKLDKEAAYSVAVPIIASIGILLLLALIGGLVAHFVREEVNGKAFLLGIGAPAFVLSTLTAASPTQEVTKTTTVVTEGAMIKNSSFLVSNAFAQSESTVAPAEVLLNIGAISQQCVDCRVVLQDANGQELVTKPVETGAKEVQFVVPQGAATATIEGVVGTNNARFSLNDLGQASPSGNGVIDIEVSRSRNYLNDVRYLLGNGAIQPFDIELKAAAPEFK</sequence>
<dbReference type="Proteomes" id="UP000477849">
    <property type="component" value="Unassembled WGS sequence"/>
</dbReference>
<keyword evidence="3" id="KW-1185">Reference proteome</keyword>
<accession>A0A6M1S554</accession>
<name>A0A6M1S554_9HYPH</name>
<reference evidence="2 3" key="1">
    <citation type="submission" date="2020-02" db="EMBL/GenBank/DDBJ databases">
        <title>Genome sequence of the type strain CCBAU10050 of Rhizobium daejeonense.</title>
        <authorList>
            <person name="Gao J."/>
            <person name="Sun J."/>
        </authorList>
    </citation>
    <scope>NUCLEOTIDE SEQUENCE [LARGE SCALE GENOMIC DNA]</scope>
    <source>
        <strain evidence="2 3">CCBAU10050</strain>
    </source>
</reference>
<keyword evidence="1" id="KW-0472">Membrane</keyword>
<dbReference type="AlphaFoldDB" id="A0A6M1S554"/>